<dbReference type="Proteomes" id="UP001157006">
    <property type="component" value="Unassembled WGS sequence"/>
</dbReference>
<accession>A0AAV0YGS3</accession>
<sequence>MKNIDGKASGCVCGGNDEANFFWYYIYKHKHWTDFNVIVGTQIHTHALFFNFTITPLFHFQHLIYHHPLSLLLQFQQPNIKKLFFRTPFRFFDRKVELQEGYLYYLYDLSSGFLCSSLAMNWHPLWIVWASSAASMEIERFAPSAVLGFIASCL</sequence>
<keyword evidence="2" id="KW-1185">Reference proteome</keyword>
<proteinExistence type="predicted"/>
<comment type="caution">
    <text evidence="1">The sequence shown here is derived from an EMBL/GenBank/DDBJ whole genome shotgun (WGS) entry which is preliminary data.</text>
</comment>
<dbReference type="EMBL" id="CATIWC010002346">
    <property type="protein sequence ID" value="CAI8584764.1"/>
    <property type="molecule type" value="Genomic_DNA"/>
</dbReference>
<gene>
    <name evidence="1" type="ORF">VFH_U091680</name>
</gene>
<organism evidence="1 2">
    <name type="scientific">Vicia faba</name>
    <name type="common">Broad bean</name>
    <name type="synonym">Faba vulgaris</name>
    <dbReference type="NCBI Taxonomy" id="3906"/>
    <lineage>
        <taxon>Eukaryota</taxon>
        <taxon>Viridiplantae</taxon>
        <taxon>Streptophyta</taxon>
        <taxon>Embryophyta</taxon>
        <taxon>Tracheophyta</taxon>
        <taxon>Spermatophyta</taxon>
        <taxon>Magnoliopsida</taxon>
        <taxon>eudicotyledons</taxon>
        <taxon>Gunneridae</taxon>
        <taxon>Pentapetalae</taxon>
        <taxon>rosids</taxon>
        <taxon>fabids</taxon>
        <taxon>Fabales</taxon>
        <taxon>Fabaceae</taxon>
        <taxon>Papilionoideae</taxon>
        <taxon>50 kb inversion clade</taxon>
        <taxon>NPAAA clade</taxon>
        <taxon>Hologalegina</taxon>
        <taxon>IRL clade</taxon>
        <taxon>Fabeae</taxon>
        <taxon>Vicia</taxon>
    </lineage>
</organism>
<evidence type="ECO:0000313" key="2">
    <source>
        <dbReference type="Proteomes" id="UP001157006"/>
    </source>
</evidence>
<reference evidence="1 2" key="1">
    <citation type="submission" date="2023-01" db="EMBL/GenBank/DDBJ databases">
        <authorList>
            <person name="Kreplak J."/>
        </authorList>
    </citation>
    <scope>NUCLEOTIDE SEQUENCE [LARGE SCALE GENOMIC DNA]</scope>
</reference>
<dbReference type="AlphaFoldDB" id="A0AAV0YGS3"/>
<name>A0AAV0YGS3_VICFA</name>
<evidence type="ECO:0000313" key="1">
    <source>
        <dbReference type="EMBL" id="CAI8584764.1"/>
    </source>
</evidence>
<protein>
    <submittedName>
        <fullName evidence="1">Uncharacterized protein</fullName>
    </submittedName>
</protein>